<dbReference type="GeneTree" id="ENSGT01140000282577"/>
<reference evidence="4" key="3">
    <citation type="submission" date="2025-09" db="UniProtKB">
        <authorList>
            <consortium name="Ensembl"/>
        </authorList>
    </citation>
    <scope>IDENTIFICATION</scope>
</reference>
<dbReference type="InterPro" id="IPR050488">
    <property type="entry name" value="Ig_Fc_receptor"/>
</dbReference>
<reference evidence="4 5" key="1">
    <citation type="submission" date="2020-10" db="EMBL/GenBank/DDBJ databases">
        <title>Pygocentrus nattereri (red-bellied piranha) genome, fPygNat1, primary haplotype.</title>
        <authorList>
            <person name="Myers G."/>
            <person name="Meyer A."/>
            <person name="Karagic N."/>
            <person name="Pippel M."/>
            <person name="Winkler S."/>
            <person name="Tracey A."/>
            <person name="Wood J."/>
            <person name="Formenti G."/>
            <person name="Howe K."/>
            <person name="Fedrigo O."/>
            <person name="Jarvis E.D."/>
        </authorList>
    </citation>
    <scope>NUCLEOTIDE SEQUENCE [LARGE SCALE GENOMIC DNA]</scope>
</reference>
<dbReference type="SUPFAM" id="SSF48726">
    <property type="entry name" value="Immunoglobulin"/>
    <property type="match status" value="4"/>
</dbReference>
<protein>
    <recommendedName>
        <fullName evidence="3">Ig-like domain-containing protein</fullName>
    </recommendedName>
</protein>
<dbReference type="Pfam" id="PF13895">
    <property type="entry name" value="Ig_2"/>
    <property type="match status" value="1"/>
</dbReference>
<dbReference type="GO" id="GO:0004888">
    <property type="term" value="F:transmembrane signaling receptor activity"/>
    <property type="evidence" value="ECO:0007669"/>
    <property type="project" value="TreeGrafter"/>
</dbReference>
<sequence length="639" mass="71656">WISKSGYVPKIGLQVHSFSHSAFVSPEFIIKSVKLFVHPAKEVERGTNLTLTCNAQVSHTGGRLPQYTYNFYKNFERKALHIQKMDAVEQVNFSIPNARAFDSGIYRCELVIEQQNLKSIKTVLEMFAVVQPAGLQVPELIVDKQRVSEGESVSATCRAEEEKGSLQFSFKDGTNEVHRESSEIGHVQTILTFHSARIARLSCLYLINQLESNISNVVTVEVQELDIRPTITFQPSTEVIEGDTVQIFCRVDSKFQNSTFSLKLIKGKDLLKPDMKNSNYSKVVQATDTGEYECRATINSVTKTDAQNLTVKELFSKPILTITPVGVFEGQPFTVTCKSSDFASERISRDQVKYSILMNGQSVTLGAFNGEYNATASTQTNGNYTCNAQANNILKWSQLQIFKAKMLVSKPIIEVVDKVVLDRPFKIHCRSEYGSFPINYTLIRNQKPLNQILSWHENDHASFSAVISTKEEIQDYKCIAQNSQNSPPLMSDALSAPVIGELTIMFIPVKKVSLVVLPGPDQVIEGTDVYLICNAGIGTPPISFKWYRLGNNSALMSNTVQVNNSAHKLPKVSSKDSGTYYCEAYNNGIEHSQSDKVTFTVIYYKYTNVFSQMFTFVLLPKTQTHLYQLERKPSSPFRS</sequence>
<proteinExistence type="predicted"/>
<dbReference type="Proteomes" id="UP001501920">
    <property type="component" value="Chromosome 30"/>
</dbReference>
<gene>
    <name evidence="4" type="primary">PECAM1</name>
</gene>
<dbReference type="SMART" id="SM00409">
    <property type="entry name" value="IG"/>
    <property type="match status" value="5"/>
</dbReference>
<dbReference type="GO" id="GO:0009897">
    <property type="term" value="C:external side of plasma membrane"/>
    <property type="evidence" value="ECO:0007669"/>
    <property type="project" value="TreeGrafter"/>
</dbReference>
<accession>A0A3B4EM13</accession>
<dbReference type="GO" id="GO:0006955">
    <property type="term" value="P:immune response"/>
    <property type="evidence" value="ECO:0007669"/>
    <property type="project" value="TreeGrafter"/>
</dbReference>
<dbReference type="PROSITE" id="PS50835">
    <property type="entry name" value="IG_LIKE"/>
    <property type="match status" value="4"/>
</dbReference>
<evidence type="ECO:0000259" key="3">
    <source>
        <dbReference type="PROSITE" id="PS50835"/>
    </source>
</evidence>
<dbReference type="Ensembl" id="ENSPNAT00000040314.2">
    <property type="protein sequence ID" value="ENSPNAP00000036818.2"/>
    <property type="gene ID" value="ENSPNAG00000028020.2"/>
</dbReference>
<keyword evidence="1" id="KW-0732">Signal</keyword>
<reference evidence="4" key="2">
    <citation type="submission" date="2025-08" db="UniProtKB">
        <authorList>
            <consortium name="Ensembl"/>
        </authorList>
    </citation>
    <scope>IDENTIFICATION</scope>
</reference>
<feature type="domain" description="Ig-like" evidence="3">
    <location>
        <begin position="229"/>
        <end position="310"/>
    </location>
</feature>
<evidence type="ECO:0000256" key="1">
    <source>
        <dbReference type="ARBA" id="ARBA00022729"/>
    </source>
</evidence>
<dbReference type="OrthoDB" id="9950534at2759"/>
<dbReference type="Pfam" id="PF13927">
    <property type="entry name" value="Ig_3"/>
    <property type="match status" value="1"/>
</dbReference>
<dbReference type="GO" id="GO:0098742">
    <property type="term" value="P:cell-cell adhesion via plasma-membrane adhesion molecules"/>
    <property type="evidence" value="ECO:0007669"/>
    <property type="project" value="TreeGrafter"/>
</dbReference>
<name>A0A3B4EM13_PYGNA</name>
<evidence type="ECO:0000256" key="2">
    <source>
        <dbReference type="ARBA" id="ARBA00023157"/>
    </source>
</evidence>
<keyword evidence="2" id="KW-1015">Disulfide bond</keyword>
<dbReference type="PANTHER" id="PTHR11481:SF125">
    <property type="entry name" value="PLATELET ENDOTHELIAL CELL ADHESION MOLECULE-LIKE ISOFORM X1"/>
    <property type="match status" value="1"/>
</dbReference>
<feature type="domain" description="Ig-like" evidence="3">
    <location>
        <begin position="318"/>
        <end position="389"/>
    </location>
</feature>
<organism evidence="4 5">
    <name type="scientific">Pygocentrus nattereri</name>
    <name type="common">Red-bellied piranha</name>
    <dbReference type="NCBI Taxonomy" id="42514"/>
    <lineage>
        <taxon>Eukaryota</taxon>
        <taxon>Metazoa</taxon>
        <taxon>Chordata</taxon>
        <taxon>Craniata</taxon>
        <taxon>Vertebrata</taxon>
        <taxon>Euteleostomi</taxon>
        <taxon>Actinopterygii</taxon>
        <taxon>Neopterygii</taxon>
        <taxon>Teleostei</taxon>
        <taxon>Ostariophysi</taxon>
        <taxon>Characiformes</taxon>
        <taxon>Characoidei</taxon>
        <taxon>Pygocentrus</taxon>
    </lineage>
</organism>
<dbReference type="GO" id="GO:0007166">
    <property type="term" value="P:cell surface receptor signaling pathway"/>
    <property type="evidence" value="ECO:0007669"/>
    <property type="project" value="TreeGrafter"/>
</dbReference>
<keyword evidence="5" id="KW-1185">Reference proteome</keyword>
<dbReference type="InterPro" id="IPR036179">
    <property type="entry name" value="Ig-like_dom_sf"/>
</dbReference>
<feature type="domain" description="Ig-like" evidence="3">
    <location>
        <begin position="26"/>
        <end position="118"/>
    </location>
</feature>
<dbReference type="InterPro" id="IPR013783">
    <property type="entry name" value="Ig-like_fold"/>
</dbReference>
<evidence type="ECO:0000313" key="5">
    <source>
        <dbReference type="Proteomes" id="UP001501920"/>
    </source>
</evidence>
<dbReference type="STRING" id="42514.ENSPNAP00000036818"/>
<evidence type="ECO:0000313" key="4">
    <source>
        <dbReference type="Ensembl" id="ENSPNAP00000036818.2"/>
    </source>
</evidence>
<dbReference type="Gene3D" id="2.60.40.10">
    <property type="entry name" value="Immunoglobulins"/>
    <property type="match status" value="4"/>
</dbReference>
<feature type="domain" description="Ig-like" evidence="3">
    <location>
        <begin position="508"/>
        <end position="598"/>
    </location>
</feature>
<dbReference type="InterPro" id="IPR003599">
    <property type="entry name" value="Ig_sub"/>
</dbReference>
<dbReference type="AlphaFoldDB" id="A0A3B4EM13"/>
<dbReference type="InterPro" id="IPR007110">
    <property type="entry name" value="Ig-like_dom"/>
</dbReference>
<dbReference type="PANTHER" id="PTHR11481">
    <property type="entry name" value="IMMUNOGLOBULIN FC RECEPTOR"/>
    <property type="match status" value="1"/>
</dbReference>